<dbReference type="eggNOG" id="arCOG01446">
    <property type="taxonomic scope" value="Archaea"/>
</dbReference>
<evidence type="ECO:0000259" key="1">
    <source>
        <dbReference type="Pfam" id="PF01022"/>
    </source>
</evidence>
<evidence type="ECO:0000313" key="4">
    <source>
        <dbReference type="Proteomes" id="UP000015543"/>
    </source>
</evidence>
<sequence length="216" mass="23491">MESVERRSFVFSLGFHEDFVIRRLSRLAARGGEDIVLFTGSPVVAGTRRAHASLIEYCTRVGLNTPRLVELPLSDSSLAVSRARSVINGLYEPIIADLGGGMRAVIVAVLIALFTSGKVFELYVSSESGEAEELHIPSGIARAFSSLSKEKRDILEFIAKNEYSNADTIAYRLGKSSKTVRNHLADLKKMGLVVSHGRKGGLKLTSWGKAILGLNE</sequence>
<dbReference type="RefSeq" id="WP_020962396.1">
    <property type="nucleotide sequence ID" value="NC_022093.1"/>
</dbReference>
<keyword evidence="4" id="KW-1185">Reference proteome</keyword>
<dbReference type="KEGG" id="thb:N186_03645"/>
<proteinExistence type="predicted"/>
<dbReference type="InterPro" id="IPR036390">
    <property type="entry name" value="WH_DNA-bd_sf"/>
</dbReference>
<dbReference type="PATRIC" id="fig|1365176.7.peg.708"/>
<reference evidence="3 4" key="1">
    <citation type="journal article" date="2013" name="Genome Announc.">
        <title>Complete Genomic Sequence of 'Thermofilum adornatus' Strain 1910bT, a Hyperthermophilic Anaerobic Organotrophic Crenarchaeon.</title>
        <authorList>
            <person name="Dominova I.N."/>
            <person name="Kublanov I.V."/>
            <person name="Podosokorskaya O.A."/>
            <person name="Derbikova K.S."/>
            <person name="Patrushev M.V."/>
            <person name="Toshchakov S.V."/>
        </authorList>
    </citation>
    <scope>NUCLEOTIDE SEQUENCE [LARGE SCALE GENOMIC DNA]</scope>
    <source>
        <strain evidence="4">1910b</strain>
    </source>
</reference>
<dbReference type="SUPFAM" id="SSF46785">
    <property type="entry name" value="Winged helix' DNA-binding domain"/>
    <property type="match status" value="1"/>
</dbReference>
<feature type="domain" description="Csa3 N-terminal" evidence="2">
    <location>
        <begin position="7"/>
        <end position="125"/>
    </location>
</feature>
<dbReference type="InterPro" id="IPR010163">
    <property type="entry name" value="Csa3"/>
</dbReference>
<dbReference type="Gene3D" id="3.40.50.11700">
    <property type="match status" value="1"/>
</dbReference>
<dbReference type="GeneID" id="16573374"/>
<dbReference type="OrthoDB" id="45303at2157"/>
<dbReference type="InterPro" id="IPR036388">
    <property type="entry name" value="WH-like_DNA-bd_sf"/>
</dbReference>
<dbReference type="EMBL" id="CP006646">
    <property type="protein sequence ID" value="AGT35091.1"/>
    <property type="molecule type" value="Genomic_DNA"/>
</dbReference>
<dbReference type="Proteomes" id="UP000015543">
    <property type="component" value="Chromosome"/>
</dbReference>
<dbReference type="InterPro" id="IPR001845">
    <property type="entry name" value="HTH_ArsR_DNA-bd_dom"/>
</dbReference>
<accession>S5ZKL7</accession>
<dbReference type="Pfam" id="PF01022">
    <property type="entry name" value="HTH_5"/>
    <property type="match status" value="1"/>
</dbReference>
<name>S5ZKL7_9CREN</name>
<dbReference type="InterPro" id="IPR054588">
    <property type="entry name" value="Csa3_N"/>
</dbReference>
<evidence type="ECO:0000259" key="2">
    <source>
        <dbReference type="Pfam" id="PF22662"/>
    </source>
</evidence>
<feature type="domain" description="HTH arsR-type" evidence="1">
    <location>
        <begin position="150"/>
        <end position="193"/>
    </location>
</feature>
<dbReference type="Gene3D" id="1.10.10.10">
    <property type="entry name" value="Winged helix-like DNA-binding domain superfamily/Winged helix DNA-binding domain"/>
    <property type="match status" value="1"/>
</dbReference>
<evidence type="ECO:0000313" key="3">
    <source>
        <dbReference type="EMBL" id="AGT35091.1"/>
    </source>
</evidence>
<dbReference type="AlphaFoldDB" id="S5ZKL7"/>
<organism evidence="3 4">
    <name type="scientific">Thermofilum adornatum</name>
    <dbReference type="NCBI Taxonomy" id="1365176"/>
    <lineage>
        <taxon>Archaea</taxon>
        <taxon>Thermoproteota</taxon>
        <taxon>Thermoprotei</taxon>
        <taxon>Thermofilales</taxon>
        <taxon>Thermofilaceae</taxon>
        <taxon>Thermofilum</taxon>
    </lineage>
</organism>
<dbReference type="GO" id="GO:0003700">
    <property type="term" value="F:DNA-binding transcription factor activity"/>
    <property type="evidence" value="ECO:0007669"/>
    <property type="project" value="InterPro"/>
</dbReference>
<gene>
    <name evidence="3" type="ORF">N186_03645</name>
</gene>
<dbReference type="HOGENOM" id="CLU_107894_1_0_2"/>
<dbReference type="Pfam" id="PF22662">
    <property type="entry name" value="Csa3_N"/>
    <property type="match status" value="1"/>
</dbReference>
<protein>
    <submittedName>
        <fullName evidence="3">Uncharacterized protein</fullName>
    </submittedName>
</protein>
<dbReference type="NCBIfam" id="TIGR01884">
    <property type="entry name" value="cas_HTH"/>
    <property type="match status" value="1"/>
</dbReference>